<organism evidence="1 2">
    <name type="scientific">Candidatus Afipia apatlaquensis</name>
    <dbReference type="NCBI Taxonomy" id="2712852"/>
    <lineage>
        <taxon>Bacteria</taxon>
        <taxon>Pseudomonadati</taxon>
        <taxon>Pseudomonadota</taxon>
        <taxon>Alphaproteobacteria</taxon>
        <taxon>Hyphomicrobiales</taxon>
        <taxon>Nitrobacteraceae</taxon>
        <taxon>Afipia</taxon>
    </lineage>
</organism>
<accession>A0A7C9RFT4</accession>
<dbReference type="EMBL" id="JAAMRR010000746">
    <property type="protein sequence ID" value="NGX96345.1"/>
    <property type="molecule type" value="Genomic_DNA"/>
</dbReference>
<comment type="caution">
    <text evidence="1">The sequence shown here is derived from an EMBL/GenBank/DDBJ whole genome shotgun (WGS) entry which is preliminary data.</text>
</comment>
<dbReference type="InterPro" id="IPR021283">
    <property type="entry name" value="Phage_Wedge1"/>
</dbReference>
<protein>
    <submittedName>
        <fullName evidence="1">DUF2612 domain-containing protein</fullName>
    </submittedName>
</protein>
<evidence type="ECO:0000313" key="1">
    <source>
        <dbReference type="EMBL" id="NGX96345.1"/>
    </source>
</evidence>
<reference evidence="1" key="1">
    <citation type="submission" date="2020-02" db="EMBL/GenBank/DDBJ databases">
        <title>Draft genome sequence of Candidatus Afipia apatlaquensis IBT-C3, a potential strain for decolorization of textile dyes.</title>
        <authorList>
            <person name="Sanchez-Reyes A."/>
            <person name="Breton-Deval L."/>
            <person name="Mangelson H."/>
            <person name="Sanchez-Flores A."/>
        </authorList>
    </citation>
    <scope>NUCLEOTIDE SEQUENCE [LARGE SCALE GENOMIC DNA]</scope>
    <source>
        <strain evidence="1">IBT-C3</strain>
    </source>
</reference>
<dbReference type="Pfam" id="PF11041">
    <property type="entry name" value="Phage_Wedge1"/>
    <property type="match status" value="1"/>
</dbReference>
<dbReference type="Proteomes" id="UP000480266">
    <property type="component" value="Unassembled WGS sequence"/>
</dbReference>
<sequence length="228" mass="24969">MTTGYLGPTVQKQYSNSATLLQLLDSFDQWVDLTQFTADFLYNVWDISTAVGFGLDIWGRILGRSRYLQVTPTPGENFGFDKGAAPGTNWWPWSTKPFYGGQAGGTVSCALDDISYRKLLLVKAAANIASCDCGSLNSLMRAMFGDRGKCYVGYDIDHPMNIGYHFEFSPTPVERAIIESGLFPQPAGTDASFIYGVPAGFFGFATANIGANPNYVTPWSVAPFYRHS</sequence>
<proteinExistence type="predicted"/>
<evidence type="ECO:0000313" key="2">
    <source>
        <dbReference type="Proteomes" id="UP000480266"/>
    </source>
</evidence>
<gene>
    <name evidence="1" type="ORF">G4V63_14345</name>
</gene>
<keyword evidence="2" id="KW-1185">Reference proteome</keyword>
<dbReference type="AlphaFoldDB" id="A0A7C9RFT4"/>
<name>A0A7C9RFT4_9BRAD</name>